<gene>
    <name evidence="2" type="ORF">ALC62_11341</name>
</gene>
<evidence type="ECO:0000313" key="2">
    <source>
        <dbReference type="EMBL" id="KYM97995.1"/>
    </source>
</evidence>
<reference evidence="2 3" key="1">
    <citation type="submission" date="2016-03" db="EMBL/GenBank/DDBJ databases">
        <title>Cyphomyrmex costatus WGS genome.</title>
        <authorList>
            <person name="Nygaard S."/>
            <person name="Hu H."/>
            <person name="Boomsma J."/>
            <person name="Zhang G."/>
        </authorList>
    </citation>
    <scope>NUCLEOTIDE SEQUENCE [LARGE SCALE GENOMIC DNA]</scope>
    <source>
        <strain evidence="2">MS0001</strain>
        <tissue evidence="2">Whole body</tissue>
    </source>
</reference>
<proteinExistence type="predicted"/>
<name>A0A195CBB9_9HYME</name>
<evidence type="ECO:0008006" key="4">
    <source>
        <dbReference type="Google" id="ProtNLM"/>
    </source>
</evidence>
<feature type="compositionally biased region" description="Acidic residues" evidence="1">
    <location>
        <begin position="67"/>
        <end position="84"/>
    </location>
</feature>
<evidence type="ECO:0000313" key="3">
    <source>
        <dbReference type="Proteomes" id="UP000078542"/>
    </source>
</evidence>
<organism evidence="2 3">
    <name type="scientific">Cyphomyrmex costatus</name>
    <dbReference type="NCBI Taxonomy" id="456900"/>
    <lineage>
        <taxon>Eukaryota</taxon>
        <taxon>Metazoa</taxon>
        <taxon>Ecdysozoa</taxon>
        <taxon>Arthropoda</taxon>
        <taxon>Hexapoda</taxon>
        <taxon>Insecta</taxon>
        <taxon>Pterygota</taxon>
        <taxon>Neoptera</taxon>
        <taxon>Endopterygota</taxon>
        <taxon>Hymenoptera</taxon>
        <taxon>Apocrita</taxon>
        <taxon>Aculeata</taxon>
        <taxon>Formicoidea</taxon>
        <taxon>Formicidae</taxon>
        <taxon>Myrmicinae</taxon>
        <taxon>Cyphomyrmex</taxon>
    </lineage>
</organism>
<sequence length="96" mass="10934">MSITGVRVKIYDEEKCIHETVRSDGDDLKALMQNLRDTQSEINSFLTTLIQRRDVSSEMTNQSSSSDDIDSDSAEEEKEKEEDDMRANPKKCKLSS</sequence>
<dbReference type="Proteomes" id="UP000078542">
    <property type="component" value="Unassembled WGS sequence"/>
</dbReference>
<feature type="region of interest" description="Disordered" evidence="1">
    <location>
        <begin position="53"/>
        <end position="96"/>
    </location>
</feature>
<protein>
    <recommendedName>
        <fullName evidence="4">EKC/KEOPS complex subunit GON7</fullName>
    </recommendedName>
</protein>
<accession>A0A195CBB9</accession>
<dbReference type="AlphaFoldDB" id="A0A195CBB9"/>
<evidence type="ECO:0000256" key="1">
    <source>
        <dbReference type="SAM" id="MobiDB-lite"/>
    </source>
</evidence>
<dbReference type="EMBL" id="KQ978023">
    <property type="protein sequence ID" value="KYM97995.1"/>
    <property type="molecule type" value="Genomic_DNA"/>
</dbReference>
<keyword evidence="3" id="KW-1185">Reference proteome</keyword>